<reference evidence="1" key="1">
    <citation type="submission" date="2022-03" db="EMBL/GenBank/DDBJ databases">
        <authorList>
            <person name="Brunel B."/>
        </authorList>
    </citation>
    <scope>NUCLEOTIDE SEQUENCE</scope>
    <source>
        <strain evidence="1">STM4922sample</strain>
    </source>
</reference>
<sequence>MAANWDPIQTLNSGRVEWPKGDIDITDLPAGNFVPRWVDAWVVQGGGMGAGQILEGPSQSTSHSSYWSPWVPPYNRWTADTAGWVMGTFQAGQPALGISVLAWRDSNTGTNLYEWWFDFIVLQ</sequence>
<dbReference type="Proteomes" id="UP001152604">
    <property type="component" value="Unassembled WGS sequence"/>
</dbReference>
<name>A0ABM9E7C0_9HYPH</name>
<comment type="caution">
    <text evidence="1">The sequence shown here is derived from an EMBL/GenBank/DDBJ whole genome shotgun (WGS) entry which is preliminary data.</text>
</comment>
<gene>
    <name evidence="1" type="ORF">MES4922_40014</name>
</gene>
<protein>
    <recommendedName>
        <fullName evidence="3">DUF2793 domain-containing protein</fullName>
    </recommendedName>
</protein>
<proteinExistence type="predicted"/>
<evidence type="ECO:0000313" key="2">
    <source>
        <dbReference type="Proteomes" id="UP001152604"/>
    </source>
</evidence>
<organism evidence="1 2">
    <name type="scientific">Mesorhizobium ventifaucium</name>
    <dbReference type="NCBI Taxonomy" id="666020"/>
    <lineage>
        <taxon>Bacteria</taxon>
        <taxon>Pseudomonadati</taxon>
        <taxon>Pseudomonadota</taxon>
        <taxon>Alphaproteobacteria</taxon>
        <taxon>Hyphomicrobiales</taxon>
        <taxon>Phyllobacteriaceae</taxon>
        <taxon>Mesorhizobium</taxon>
    </lineage>
</organism>
<evidence type="ECO:0000313" key="1">
    <source>
        <dbReference type="EMBL" id="CAH2405003.1"/>
    </source>
</evidence>
<evidence type="ECO:0008006" key="3">
    <source>
        <dbReference type="Google" id="ProtNLM"/>
    </source>
</evidence>
<accession>A0ABM9E7C0</accession>
<keyword evidence="2" id="KW-1185">Reference proteome</keyword>
<dbReference type="EMBL" id="CAKXZS010000034">
    <property type="protein sequence ID" value="CAH2405003.1"/>
    <property type="molecule type" value="Genomic_DNA"/>
</dbReference>